<protein>
    <submittedName>
        <fullName evidence="1">Uncharacterized protein</fullName>
    </submittedName>
</protein>
<organism evidence="1 2">
    <name type="scientific">Scylla paramamosain</name>
    <name type="common">Mud crab</name>
    <dbReference type="NCBI Taxonomy" id="85552"/>
    <lineage>
        <taxon>Eukaryota</taxon>
        <taxon>Metazoa</taxon>
        <taxon>Ecdysozoa</taxon>
        <taxon>Arthropoda</taxon>
        <taxon>Crustacea</taxon>
        <taxon>Multicrustacea</taxon>
        <taxon>Malacostraca</taxon>
        <taxon>Eumalacostraca</taxon>
        <taxon>Eucarida</taxon>
        <taxon>Decapoda</taxon>
        <taxon>Pleocyemata</taxon>
        <taxon>Brachyura</taxon>
        <taxon>Eubrachyura</taxon>
        <taxon>Portunoidea</taxon>
        <taxon>Portunidae</taxon>
        <taxon>Portuninae</taxon>
        <taxon>Scylla</taxon>
    </lineage>
</organism>
<keyword evidence="2" id="KW-1185">Reference proteome</keyword>
<evidence type="ECO:0000313" key="1">
    <source>
        <dbReference type="EMBL" id="KAK8395432.1"/>
    </source>
</evidence>
<comment type="caution">
    <text evidence="1">The sequence shown here is derived from an EMBL/GenBank/DDBJ whole genome shotgun (WGS) entry which is preliminary data.</text>
</comment>
<dbReference type="EMBL" id="JARAKH010000018">
    <property type="protein sequence ID" value="KAK8395432.1"/>
    <property type="molecule type" value="Genomic_DNA"/>
</dbReference>
<dbReference type="Proteomes" id="UP001487740">
    <property type="component" value="Unassembled WGS sequence"/>
</dbReference>
<evidence type="ECO:0000313" key="2">
    <source>
        <dbReference type="Proteomes" id="UP001487740"/>
    </source>
</evidence>
<reference evidence="1 2" key="1">
    <citation type="submission" date="2023-03" db="EMBL/GenBank/DDBJ databases">
        <title>High-quality genome of Scylla paramamosain provides insights in environmental adaptation.</title>
        <authorList>
            <person name="Zhang L."/>
        </authorList>
    </citation>
    <scope>NUCLEOTIDE SEQUENCE [LARGE SCALE GENOMIC DNA]</scope>
    <source>
        <strain evidence="1">LZ_2023a</strain>
        <tissue evidence="1">Muscle</tissue>
    </source>
</reference>
<accession>A0AAW0UAS3</accession>
<dbReference type="AlphaFoldDB" id="A0AAW0UAS3"/>
<sequence length="155" mass="17604">MISLLVDLATVRPPTADLPHIHTDYVMALQRQLEESHYRVGRHLRTAGQAMWQQYSPGDLVWLHNPHRKPGWSPKLQASWKGLYKVVMAVLAVTYRFDIHRRKKAGKAVHVDRLWRHLGGGVYSWGEKNDRATDDGGPGRDPLVGLCPRVASWLG</sequence>
<gene>
    <name evidence="1" type="ORF">O3P69_006228</name>
</gene>
<name>A0AAW0UAS3_SCYPA</name>
<proteinExistence type="predicted"/>